<dbReference type="EMBL" id="SOZE01000034">
    <property type="protein sequence ID" value="TFF34117.1"/>
    <property type="molecule type" value="Genomic_DNA"/>
</dbReference>
<dbReference type="RefSeq" id="WP_133235353.1">
    <property type="nucleotide sequence ID" value="NZ_SOZE01000034.1"/>
</dbReference>
<dbReference type="OrthoDB" id="827255at2"/>
<gene>
    <name evidence="1" type="ORF">E2R66_23085</name>
</gene>
<evidence type="ECO:0000313" key="2">
    <source>
        <dbReference type="Proteomes" id="UP000297540"/>
    </source>
</evidence>
<evidence type="ECO:0000313" key="1">
    <source>
        <dbReference type="EMBL" id="TFF34117.1"/>
    </source>
</evidence>
<protein>
    <submittedName>
        <fullName evidence="1">Uncharacterized protein</fullName>
    </submittedName>
</protein>
<reference evidence="1 2" key="1">
    <citation type="journal article" date="2017" name="Int. J. Syst. Evol. Microbiol.">
        <title>Mucilaginibacterpsychrotolerans sp. nov., isolated from peatlands.</title>
        <authorList>
            <person name="Deng Y."/>
            <person name="Shen L."/>
            <person name="Xu B."/>
            <person name="Liu Y."/>
            <person name="Gu Z."/>
            <person name="Liu H."/>
            <person name="Zhou Y."/>
        </authorList>
    </citation>
    <scope>NUCLEOTIDE SEQUENCE [LARGE SCALE GENOMIC DNA]</scope>
    <source>
        <strain evidence="1 2">NH7-4</strain>
    </source>
</reference>
<dbReference type="Pfam" id="PF10884">
    <property type="entry name" value="DUF2683"/>
    <property type="match status" value="1"/>
</dbReference>
<dbReference type="InterPro" id="IPR020271">
    <property type="entry name" value="Uncharacterised_MJ1172"/>
</dbReference>
<accession>A0A4Y8S6N6</accession>
<dbReference type="AlphaFoldDB" id="A0A4Y8S6N6"/>
<keyword evidence="2" id="KW-1185">Reference proteome</keyword>
<name>A0A4Y8S6N6_9SPHI</name>
<proteinExistence type="predicted"/>
<comment type="caution">
    <text evidence="1">The sequence shown here is derived from an EMBL/GenBank/DDBJ whole genome shotgun (WGS) entry which is preliminary data.</text>
</comment>
<organism evidence="1 2">
    <name type="scientific">Mucilaginibacter psychrotolerans</name>
    <dbReference type="NCBI Taxonomy" id="1524096"/>
    <lineage>
        <taxon>Bacteria</taxon>
        <taxon>Pseudomonadati</taxon>
        <taxon>Bacteroidota</taxon>
        <taxon>Sphingobacteriia</taxon>
        <taxon>Sphingobacteriales</taxon>
        <taxon>Sphingobacteriaceae</taxon>
        <taxon>Mucilaginibacter</taxon>
    </lineage>
</organism>
<sequence length="66" mass="7392">MATLILHPENQEQLDALTAVAKALKVVFELGESPYDPVFVKEVLEGEKVRKSGKKGLRVDVDNLWK</sequence>
<dbReference type="Proteomes" id="UP000297540">
    <property type="component" value="Unassembled WGS sequence"/>
</dbReference>